<accession>A0A1G7BSJ5</accession>
<name>A0A1G7BSJ5_9RHOB</name>
<dbReference type="Proteomes" id="UP000199344">
    <property type="component" value="Unassembled WGS sequence"/>
</dbReference>
<evidence type="ECO:0000256" key="3">
    <source>
        <dbReference type="ARBA" id="ARBA00022692"/>
    </source>
</evidence>
<dbReference type="InterPro" id="IPR036013">
    <property type="entry name" value="Band_7/SPFH_dom_sf"/>
</dbReference>
<dbReference type="PANTHER" id="PTHR42911:SF1">
    <property type="entry name" value="MODULATOR OF FTSH PROTEASE HFLC"/>
    <property type="match status" value="1"/>
</dbReference>
<evidence type="ECO:0000256" key="5">
    <source>
        <dbReference type="ARBA" id="ARBA00023136"/>
    </source>
</evidence>
<evidence type="ECO:0000259" key="7">
    <source>
        <dbReference type="SMART" id="SM00244"/>
    </source>
</evidence>
<evidence type="ECO:0000256" key="4">
    <source>
        <dbReference type="ARBA" id="ARBA00022989"/>
    </source>
</evidence>
<dbReference type="InterPro" id="IPR001107">
    <property type="entry name" value="Band_7"/>
</dbReference>
<dbReference type="InterPro" id="IPR010200">
    <property type="entry name" value="HflC"/>
</dbReference>
<sequence length="461" mass="48912">MARRRLLTTLAIPALIVLIVIAASALYKVDEREKALVLRLGRVVNVKEAPGLGLKLPFLDDVVKYDDRMLGLQTTPLEITPLDDRRLIVDAFARWRIADVVRFRQAVGTGGTDAALGRLDPIVRTAIREVLGEVPSTAVLSDDRTSLMNRIRDEARLNSEGLGVEIIDVRLTRTDLPEQNLAATYERMRAEREREAADEIARGEEAAQRVRAAADRTVVELTSEARRNAEIIRGEADAARNAIYADAYGRDPEFFAFTRSLTSYAQALRGENSQIVMPPDGDFFAYLRNDGAADASPATPAEELPQEENLSTLPEAQQGGPAARDPIQADSAVTPRPIEMPWDEEPGAGLGDASMLSEDSPVQPAETEDGAAAPAADGESGADAAEAEPANAAPAPAADDAMTDDAVTEDAATDMPAADEPPTPDTGAGEAAGDPMTDAAEGEADPAVELGGDAPDAVTAN</sequence>
<comment type="similarity">
    <text evidence="2">Belongs to the band 7/mec-2 family. HflC subfamily.</text>
</comment>
<organism evidence="8 9">
    <name type="scientific">Paracoccus isoporae</name>
    <dbReference type="NCBI Taxonomy" id="591205"/>
    <lineage>
        <taxon>Bacteria</taxon>
        <taxon>Pseudomonadati</taxon>
        <taxon>Pseudomonadota</taxon>
        <taxon>Alphaproteobacteria</taxon>
        <taxon>Rhodobacterales</taxon>
        <taxon>Paracoccaceae</taxon>
        <taxon>Paracoccus</taxon>
    </lineage>
</organism>
<dbReference type="GO" id="GO:0016020">
    <property type="term" value="C:membrane"/>
    <property type="evidence" value="ECO:0007669"/>
    <property type="project" value="UniProtKB-SubCell"/>
</dbReference>
<feature type="compositionally biased region" description="Low complexity" evidence="6">
    <location>
        <begin position="370"/>
        <end position="400"/>
    </location>
</feature>
<proteinExistence type="inferred from homology"/>
<dbReference type="GO" id="GO:0006508">
    <property type="term" value="P:proteolysis"/>
    <property type="evidence" value="ECO:0007669"/>
    <property type="project" value="UniProtKB-KW"/>
</dbReference>
<dbReference type="Gene3D" id="3.30.479.30">
    <property type="entry name" value="Band 7 domain"/>
    <property type="match status" value="1"/>
</dbReference>
<dbReference type="PANTHER" id="PTHR42911">
    <property type="entry name" value="MODULATOR OF FTSH PROTEASE HFLC"/>
    <property type="match status" value="1"/>
</dbReference>
<evidence type="ECO:0000313" key="9">
    <source>
        <dbReference type="Proteomes" id="UP000199344"/>
    </source>
</evidence>
<dbReference type="SMART" id="SM00244">
    <property type="entry name" value="PHB"/>
    <property type="match status" value="1"/>
</dbReference>
<reference evidence="8 9" key="1">
    <citation type="submission" date="2016-10" db="EMBL/GenBank/DDBJ databases">
        <authorList>
            <person name="de Groot N.N."/>
        </authorList>
    </citation>
    <scope>NUCLEOTIDE SEQUENCE [LARGE SCALE GENOMIC DNA]</scope>
    <source>
        <strain evidence="8 9">DSM 22220</strain>
    </source>
</reference>
<feature type="domain" description="Band 7" evidence="7">
    <location>
        <begin position="24"/>
        <end position="188"/>
    </location>
</feature>
<dbReference type="EMBL" id="FNAH01000005">
    <property type="protein sequence ID" value="SDE30049.1"/>
    <property type="molecule type" value="Genomic_DNA"/>
</dbReference>
<keyword evidence="9" id="KW-1185">Reference proteome</keyword>
<dbReference type="GO" id="GO:0008233">
    <property type="term" value="F:peptidase activity"/>
    <property type="evidence" value="ECO:0007669"/>
    <property type="project" value="UniProtKB-KW"/>
</dbReference>
<evidence type="ECO:0000313" key="8">
    <source>
        <dbReference type="EMBL" id="SDE30049.1"/>
    </source>
</evidence>
<gene>
    <name evidence="8" type="ORF">SAMN05421538_105193</name>
</gene>
<feature type="compositionally biased region" description="Acidic residues" evidence="6">
    <location>
        <begin position="401"/>
        <end position="412"/>
    </location>
</feature>
<dbReference type="SUPFAM" id="SSF117892">
    <property type="entry name" value="Band 7/SPFH domain"/>
    <property type="match status" value="1"/>
</dbReference>
<keyword evidence="8" id="KW-0378">Hydrolase</keyword>
<keyword evidence="4" id="KW-1133">Transmembrane helix</keyword>
<evidence type="ECO:0000256" key="1">
    <source>
        <dbReference type="ARBA" id="ARBA00004167"/>
    </source>
</evidence>
<evidence type="ECO:0000256" key="2">
    <source>
        <dbReference type="ARBA" id="ARBA00007862"/>
    </source>
</evidence>
<feature type="region of interest" description="Disordered" evidence="6">
    <location>
        <begin position="334"/>
        <end position="461"/>
    </location>
</feature>
<evidence type="ECO:0000256" key="6">
    <source>
        <dbReference type="SAM" id="MobiDB-lite"/>
    </source>
</evidence>
<keyword evidence="3" id="KW-0812">Transmembrane</keyword>
<dbReference type="Pfam" id="PF01145">
    <property type="entry name" value="Band_7"/>
    <property type="match status" value="1"/>
</dbReference>
<comment type="subcellular location">
    <subcellularLocation>
        <location evidence="1">Membrane</location>
        <topology evidence="1">Single-pass membrane protein</topology>
    </subcellularLocation>
</comment>
<dbReference type="AlphaFoldDB" id="A0A1G7BSJ5"/>
<dbReference type="CDD" id="cd03405">
    <property type="entry name" value="SPFH_HflC"/>
    <property type="match status" value="1"/>
</dbReference>
<keyword evidence="5" id="KW-0472">Membrane</keyword>
<dbReference type="STRING" id="591205.SAMN05421538_105193"/>
<keyword evidence="8" id="KW-0645">Protease</keyword>
<protein>
    <submittedName>
        <fullName evidence="8">Membrane protease subunit HflC</fullName>
    </submittedName>
</protein>